<proteinExistence type="predicted"/>
<evidence type="ECO:0000313" key="1">
    <source>
        <dbReference type="EMBL" id="KAH3750594.1"/>
    </source>
</evidence>
<keyword evidence="2" id="KW-1185">Reference proteome</keyword>
<dbReference type="Proteomes" id="UP000828390">
    <property type="component" value="Unassembled WGS sequence"/>
</dbReference>
<name>A0A9D4I716_DREPO</name>
<evidence type="ECO:0000313" key="2">
    <source>
        <dbReference type="Proteomes" id="UP000828390"/>
    </source>
</evidence>
<reference evidence="1" key="1">
    <citation type="journal article" date="2019" name="bioRxiv">
        <title>The Genome of the Zebra Mussel, Dreissena polymorpha: A Resource for Invasive Species Research.</title>
        <authorList>
            <person name="McCartney M.A."/>
            <person name="Auch B."/>
            <person name="Kono T."/>
            <person name="Mallez S."/>
            <person name="Zhang Y."/>
            <person name="Obille A."/>
            <person name="Becker A."/>
            <person name="Abrahante J.E."/>
            <person name="Garbe J."/>
            <person name="Badalamenti J.P."/>
            <person name="Herman A."/>
            <person name="Mangelson H."/>
            <person name="Liachko I."/>
            <person name="Sullivan S."/>
            <person name="Sone E.D."/>
            <person name="Koren S."/>
            <person name="Silverstein K.A.T."/>
            <person name="Beckman K.B."/>
            <person name="Gohl D.M."/>
        </authorList>
    </citation>
    <scope>NUCLEOTIDE SEQUENCE</scope>
    <source>
        <strain evidence="1">Duluth1</strain>
        <tissue evidence="1">Whole animal</tissue>
    </source>
</reference>
<dbReference type="AlphaFoldDB" id="A0A9D4I716"/>
<sequence length="72" mass="7807">MAQEGKLEVSVADSANRNECTFDGKKKSNAMTSIFVTSASAKETPIPRLPKAMNRMFDIQQLTCVGLCSIVP</sequence>
<protein>
    <submittedName>
        <fullName evidence="1">Uncharacterized protein</fullName>
    </submittedName>
</protein>
<comment type="caution">
    <text evidence="1">The sequence shown here is derived from an EMBL/GenBank/DDBJ whole genome shotgun (WGS) entry which is preliminary data.</text>
</comment>
<organism evidence="1 2">
    <name type="scientific">Dreissena polymorpha</name>
    <name type="common">Zebra mussel</name>
    <name type="synonym">Mytilus polymorpha</name>
    <dbReference type="NCBI Taxonomy" id="45954"/>
    <lineage>
        <taxon>Eukaryota</taxon>
        <taxon>Metazoa</taxon>
        <taxon>Spiralia</taxon>
        <taxon>Lophotrochozoa</taxon>
        <taxon>Mollusca</taxon>
        <taxon>Bivalvia</taxon>
        <taxon>Autobranchia</taxon>
        <taxon>Heteroconchia</taxon>
        <taxon>Euheterodonta</taxon>
        <taxon>Imparidentia</taxon>
        <taxon>Neoheterodontei</taxon>
        <taxon>Myida</taxon>
        <taxon>Dreissenoidea</taxon>
        <taxon>Dreissenidae</taxon>
        <taxon>Dreissena</taxon>
    </lineage>
</organism>
<reference evidence="1" key="2">
    <citation type="submission" date="2020-11" db="EMBL/GenBank/DDBJ databases">
        <authorList>
            <person name="McCartney M.A."/>
            <person name="Auch B."/>
            <person name="Kono T."/>
            <person name="Mallez S."/>
            <person name="Becker A."/>
            <person name="Gohl D.M."/>
            <person name="Silverstein K.A.T."/>
            <person name="Koren S."/>
            <person name="Bechman K.B."/>
            <person name="Herman A."/>
            <person name="Abrahante J.E."/>
            <person name="Garbe J."/>
        </authorList>
    </citation>
    <scope>NUCLEOTIDE SEQUENCE</scope>
    <source>
        <strain evidence="1">Duluth1</strain>
        <tissue evidence="1">Whole animal</tissue>
    </source>
</reference>
<gene>
    <name evidence="1" type="ORF">DPMN_185121</name>
</gene>
<dbReference type="EMBL" id="JAIWYP010000010">
    <property type="protein sequence ID" value="KAH3750594.1"/>
    <property type="molecule type" value="Genomic_DNA"/>
</dbReference>
<accession>A0A9D4I716</accession>